<dbReference type="SUPFAM" id="SSF47616">
    <property type="entry name" value="GST C-terminal domain-like"/>
    <property type="match status" value="1"/>
</dbReference>
<dbReference type="InterPro" id="IPR010987">
    <property type="entry name" value="Glutathione-S-Trfase_C-like"/>
</dbReference>
<dbReference type="PROSITE" id="PS50405">
    <property type="entry name" value="GST_CTER"/>
    <property type="match status" value="1"/>
</dbReference>
<dbReference type="GO" id="GO:0043295">
    <property type="term" value="F:glutathione binding"/>
    <property type="evidence" value="ECO:0007669"/>
    <property type="project" value="TreeGrafter"/>
</dbReference>
<name>A0A9N9BSV1_9GLOM</name>
<dbReference type="InterPro" id="IPR036249">
    <property type="entry name" value="Thioredoxin-like_sf"/>
</dbReference>
<reference evidence="7" key="1">
    <citation type="submission" date="2021-06" db="EMBL/GenBank/DDBJ databases">
        <authorList>
            <person name="Kallberg Y."/>
            <person name="Tangrot J."/>
            <person name="Rosling A."/>
        </authorList>
    </citation>
    <scope>NUCLEOTIDE SEQUENCE</scope>
    <source>
        <strain evidence="7">FL130A</strain>
    </source>
</reference>
<comment type="similarity">
    <text evidence="4">Belongs to the GST superfamily.</text>
</comment>
<accession>A0A9N9BSV1</accession>
<dbReference type="SFLD" id="SFLDG00358">
    <property type="entry name" value="Main_(cytGST)"/>
    <property type="match status" value="1"/>
</dbReference>
<proteinExistence type="inferred from homology"/>
<dbReference type="EMBL" id="CAJVPS010002682">
    <property type="protein sequence ID" value="CAG8574127.1"/>
    <property type="molecule type" value="Genomic_DNA"/>
</dbReference>
<comment type="catalytic activity">
    <reaction evidence="3">
        <text>RX + glutathione = an S-substituted glutathione + a halide anion + H(+)</text>
        <dbReference type="Rhea" id="RHEA:16437"/>
        <dbReference type="ChEBI" id="CHEBI:15378"/>
        <dbReference type="ChEBI" id="CHEBI:16042"/>
        <dbReference type="ChEBI" id="CHEBI:17792"/>
        <dbReference type="ChEBI" id="CHEBI:57925"/>
        <dbReference type="ChEBI" id="CHEBI:90779"/>
        <dbReference type="EC" id="2.5.1.18"/>
    </reaction>
</comment>
<dbReference type="InterPro" id="IPR004046">
    <property type="entry name" value="GST_C"/>
</dbReference>
<dbReference type="PANTHER" id="PTHR43900:SF3">
    <property type="entry name" value="GLUTATHIONE S-TRANSFERASE RHO"/>
    <property type="match status" value="1"/>
</dbReference>
<comment type="caution">
    <text evidence="7">The sequence shown here is derived from an EMBL/GenBank/DDBJ whole genome shotgun (WGS) entry which is preliminary data.</text>
</comment>
<evidence type="ECO:0000259" key="6">
    <source>
        <dbReference type="PROSITE" id="PS50405"/>
    </source>
</evidence>
<evidence type="ECO:0000313" key="7">
    <source>
        <dbReference type="EMBL" id="CAG8574127.1"/>
    </source>
</evidence>
<dbReference type="PANTHER" id="PTHR43900">
    <property type="entry name" value="GLUTATHIONE S-TRANSFERASE RHO"/>
    <property type="match status" value="1"/>
</dbReference>
<evidence type="ECO:0000256" key="2">
    <source>
        <dbReference type="ARBA" id="ARBA00022679"/>
    </source>
</evidence>
<dbReference type="GO" id="GO:0005737">
    <property type="term" value="C:cytoplasm"/>
    <property type="evidence" value="ECO:0007669"/>
    <property type="project" value="TreeGrafter"/>
</dbReference>
<dbReference type="Pfam" id="PF02798">
    <property type="entry name" value="GST_N"/>
    <property type="match status" value="1"/>
</dbReference>
<dbReference type="SFLD" id="SFLDS00019">
    <property type="entry name" value="Glutathione_Transferase_(cytos"/>
    <property type="match status" value="1"/>
</dbReference>
<dbReference type="InterPro" id="IPR040079">
    <property type="entry name" value="Glutathione_S-Trfase"/>
</dbReference>
<dbReference type="AlphaFoldDB" id="A0A9N9BSV1"/>
<dbReference type="EC" id="2.5.1.18" evidence="1"/>
<evidence type="ECO:0000256" key="4">
    <source>
        <dbReference type="RuleBase" id="RU003494"/>
    </source>
</evidence>
<gene>
    <name evidence="7" type="ORF">ALEPTO_LOCUS6952</name>
</gene>
<sequence>MTIKITGNLKSTCTLRIITIINELGLEFELEQPEWTTMKSPEYLRDKHPFGKIPVLHEDGYQIFESRAIVRYLVAKHKSSLAPTDPQKLGVLEQFLSVEYSYFDPAFSSWVAEKVFKPAFGRGQPDPVKLEELTKKADSVLDVYEKLLVGKDYLTGEYSIADIVHLPYFSYAINNGYDMGDRPNVKRWWTNISEKPAWKKAIAGAQ</sequence>
<dbReference type="Proteomes" id="UP000789508">
    <property type="component" value="Unassembled WGS sequence"/>
</dbReference>
<dbReference type="InterPro" id="IPR004045">
    <property type="entry name" value="Glutathione_S-Trfase_N"/>
</dbReference>
<organism evidence="7 8">
    <name type="scientific">Ambispora leptoticha</name>
    <dbReference type="NCBI Taxonomy" id="144679"/>
    <lineage>
        <taxon>Eukaryota</taxon>
        <taxon>Fungi</taxon>
        <taxon>Fungi incertae sedis</taxon>
        <taxon>Mucoromycota</taxon>
        <taxon>Glomeromycotina</taxon>
        <taxon>Glomeromycetes</taxon>
        <taxon>Archaeosporales</taxon>
        <taxon>Ambisporaceae</taxon>
        <taxon>Ambispora</taxon>
    </lineage>
</organism>
<dbReference type="GO" id="GO:0006749">
    <property type="term" value="P:glutathione metabolic process"/>
    <property type="evidence" value="ECO:0007669"/>
    <property type="project" value="TreeGrafter"/>
</dbReference>
<dbReference type="PROSITE" id="PS50404">
    <property type="entry name" value="GST_NTER"/>
    <property type="match status" value="1"/>
</dbReference>
<evidence type="ECO:0000256" key="3">
    <source>
        <dbReference type="ARBA" id="ARBA00047960"/>
    </source>
</evidence>
<dbReference type="GO" id="GO:0004364">
    <property type="term" value="F:glutathione transferase activity"/>
    <property type="evidence" value="ECO:0007669"/>
    <property type="project" value="UniProtKB-EC"/>
</dbReference>
<dbReference type="InterPro" id="IPR036282">
    <property type="entry name" value="Glutathione-S-Trfase_C_sf"/>
</dbReference>
<keyword evidence="8" id="KW-1185">Reference proteome</keyword>
<feature type="domain" description="GST N-terminal" evidence="5">
    <location>
        <begin position="1"/>
        <end position="81"/>
    </location>
</feature>
<dbReference type="SUPFAM" id="SSF52833">
    <property type="entry name" value="Thioredoxin-like"/>
    <property type="match status" value="1"/>
</dbReference>
<keyword evidence="2" id="KW-0808">Transferase</keyword>
<evidence type="ECO:0000256" key="1">
    <source>
        <dbReference type="ARBA" id="ARBA00012452"/>
    </source>
</evidence>
<dbReference type="OrthoDB" id="249703at2759"/>
<dbReference type="Gene3D" id="1.20.1050.10">
    <property type="match status" value="1"/>
</dbReference>
<protein>
    <recommendedName>
        <fullName evidence="1">glutathione transferase</fullName>
        <ecNumber evidence="1">2.5.1.18</ecNumber>
    </recommendedName>
</protein>
<dbReference type="Pfam" id="PF00043">
    <property type="entry name" value="GST_C"/>
    <property type="match status" value="1"/>
</dbReference>
<evidence type="ECO:0000313" key="8">
    <source>
        <dbReference type="Proteomes" id="UP000789508"/>
    </source>
</evidence>
<dbReference type="Gene3D" id="3.40.30.10">
    <property type="entry name" value="Glutaredoxin"/>
    <property type="match status" value="1"/>
</dbReference>
<evidence type="ECO:0000259" key="5">
    <source>
        <dbReference type="PROSITE" id="PS50404"/>
    </source>
</evidence>
<feature type="domain" description="GST C-terminal" evidence="6">
    <location>
        <begin position="85"/>
        <end position="206"/>
    </location>
</feature>